<gene>
    <name evidence="1" type="ORF">I3842_14G052100</name>
</gene>
<dbReference type="AlphaFoldDB" id="A0A922AAS6"/>
<reference evidence="1" key="1">
    <citation type="submission" date="2021-01" db="EMBL/GenBank/DDBJ databases">
        <authorList>
            <person name="Lovell J.T."/>
            <person name="Bentley N."/>
            <person name="Bhattarai G."/>
            <person name="Jenkins J.W."/>
            <person name="Sreedasyam A."/>
            <person name="Alarcon Y."/>
            <person name="Bock C."/>
            <person name="Boston L."/>
            <person name="Carlson J."/>
            <person name="Cervantes K."/>
            <person name="Clermont K."/>
            <person name="Krom N."/>
            <person name="Kubenka K."/>
            <person name="Mamidi S."/>
            <person name="Mattison C."/>
            <person name="Monteros M."/>
            <person name="Pisani C."/>
            <person name="Plott C."/>
            <person name="Rajasekar S."/>
            <person name="Rhein H.S."/>
            <person name="Rohla C."/>
            <person name="Song M."/>
            <person name="Hilaire R.S."/>
            <person name="Shu S."/>
            <person name="Wells L."/>
            <person name="Wang X."/>
            <person name="Webber J."/>
            <person name="Heerema R.J."/>
            <person name="Klein P."/>
            <person name="Conner P."/>
            <person name="Grauke L."/>
            <person name="Grimwood J."/>
            <person name="Schmutz J."/>
            <person name="Randall J.J."/>
        </authorList>
    </citation>
    <scope>NUCLEOTIDE SEQUENCE</scope>
    <source>
        <tissue evidence="1">Leaf</tissue>
    </source>
</reference>
<dbReference type="EMBL" id="CM031838">
    <property type="protein sequence ID" value="KAG6677914.1"/>
    <property type="molecule type" value="Genomic_DNA"/>
</dbReference>
<dbReference type="PANTHER" id="PTHR46816:SF1">
    <property type="entry name" value="TETRATRICOPEPTIDE REPEAT (TPR)-LIKE SUPERFAMILY PROTEIN"/>
    <property type="match status" value="1"/>
</dbReference>
<comment type="caution">
    <text evidence="1">The sequence shown here is derived from an EMBL/GenBank/DDBJ whole genome shotgun (WGS) entry which is preliminary data.</text>
</comment>
<dbReference type="Proteomes" id="UP000811246">
    <property type="component" value="Chromosome 14"/>
</dbReference>
<protein>
    <submittedName>
        <fullName evidence="1">Uncharacterized protein</fullName>
    </submittedName>
</protein>
<accession>A0A922AAS6</accession>
<sequence length="91" mass="10187">MTNKSTINDEQRNVVPPPTMTHATRNLIATQKQSKISLALSLLDVALALSLGLKQALELKARVLLYLRRFKDVASMLQDYIPSLKMANDYS</sequence>
<name>A0A922AAS6_CARIL</name>
<dbReference type="PANTHER" id="PTHR46816">
    <property type="entry name" value="OS01G0273500 PROTEIN"/>
    <property type="match status" value="1"/>
</dbReference>
<evidence type="ECO:0000313" key="2">
    <source>
        <dbReference type="Proteomes" id="UP000811246"/>
    </source>
</evidence>
<proteinExistence type="predicted"/>
<organism evidence="1 2">
    <name type="scientific">Carya illinoinensis</name>
    <name type="common">Pecan</name>
    <dbReference type="NCBI Taxonomy" id="32201"/>
    <lineage>
        <taxon>Eukaryota</taxon>
        <taxon>Viridiplantae</taxon>
        <taxon>Streptophyta</taxon>
        <taxon>Embryophyta</taxon>
        <taxon>Tracheophyta</taxon>
        <taxon>Spermatophyta</taxon>
        <taxon>Magnoliopsida</taxon>
        <taxon>eudicotyledons</taxon>
        <taxon>Gunneridae</taxon>
        <taxon>Pentapetalae</taxon>
        <taxon>rosids</taxon>
        <taxon>fabids</taxon>
        <taxon>Fagales</taxon>
        <taxon>Juglandaceae</taxon>
        <taxon>Carya</taxon>
    </lineage>
</organism>
<evidence type="ECO:0000313" key="1">
    <source>
        <dbReference type="EMBL" id="KAG6677914.1"/>
    </source>
</evidence>